<reference evidence="4" key="2">
    <citation type="submission" date="2021-09" db="EMBL/GenBank/DDBJ databases">
        <authorList>
            <person name="Jia N."/>
            <person name="Wang J."/>
            <person name="Shi W."/>
            <person name="Du L."/>
            <person name="Sun Y."/>
            <person name="Zhan W."/>
            <person name="Jiang J."/>
            <person name="Wang Q."/>
            <person name="Zhang B."/>
            <person name="Ji P."/>
            <person name="Sakyi L.B."/>
            <person name="Cui X."/>
            <person name="Yuan T."/>
            <person name="Jiang B."/>
            <person name="Yang W."/>
            <person name="Lam T.T.-Y."/>
            <person name="Chang Q."/>
            <person name="Ding S."/>
            <person name="Wang X."/>
            <person name="Zhu J."/>
            <person name="Ruan X."/>
            <person name="Zhao L."/>
            <person name="Wei J."/>
            <person name="Que T."/>
            <person name="Du C."/>
            <person name="Cheng J."/>
            <person name="Dai P."/>
            <person name="Han X."/>
            <person name="Huang E."/>
            <person name="Gao Y."/>
            <person name="Liu J."/>
            <person name="Shao H."/>
            <person name="Ye R."/>
            <person name="Li L."/>
            <person name="Wei W."/>
            <person name="Wang X."/>
            <person name="Wang C."/>
            <person name="Huo Q."/>
            <person name="Li W."/>
            <person name="Guo W."/>
            <person name="Chen H."/>
            <person name="Chen S."/>
            <person name="Zhou L."/>
            <person name="Zhou L."/>
            <person name="Ni X."/>
            <person name="Tian J."/>
            <person name="Zhou Y."/>
            <person name="Sheng Y."/>
            <person name="Liu T."/>
            <person name="Pan Y."/>
            <person name="Xia L."/>
            <person name="Li J."/>
            <person name="Zhao F."/>
            <person name="Cao W."/>
        </authorList>
    </citation>
    <scope>NUCLEOTIDE SEQUENCE</scope>
    <source>
        <strain evidence="4">Rsan-2018</strain>
        <tissue evidence="4">Larvae</tissue>
    </source>
</reference>
<protein>
    <recommendedName>
        <fullName evidence="3">Sulfotransferase domain-containing protein</fullName>
    </recommendedName>
</protein>
<comment type="caution">
    <text evidence="4">The sequence shown here is derived from an EMBL/GenBank/DDBJ whole genome shotgun (WGS) entry which is preliminary data.</text>
</comment>
<name>A0A9D4QD10_RHISA</name>
<sequence length="495" mass="57684">MDPDAYRDIDGLRMLKFFDDTNVRFAMGYEPQDDDVIIATYPKCGTTWTQYIVSNIFTRGNPPKTTVDFMLSSPIIELTGVDAVRKMPRPGALMTHLPCDKCKYSSRAKYIYVTRNPYDCCVSYYHFMKYYTPCGIKFGQLCPAVHKKIQRHGRENHTCDIKHREKFHSNICLRRLVKTSTMDFVSCRDVDGLWIHNFFHEDLIRSALAYKPREDDIFLATYPKCGTTWTQYLILSILTDGHPPKTVVDFMLASPFMEMTGAEAAERMARPGLLKTHLPFNFQPYSPQAKYICVTRNPYDVCVSFYYHMKGMTAKKYDASFDRFCKAFIAGKTSWGDYFDHLLSWYEHRNDPNVLFFTYEEMKKDTDFWTLKIADFMGEQYGKKLRDEPALLRKIIDASSLKNMQGVFNEQMRTVIKDMLSLGPDRAIKSMEVYREVIAQYEEPLHSDDGFVRKGIVGDWKAHFTNEQIKNMKTWIAEKTEGSDVMNLWKDIDLP</sequence>
<evidence type="ECO:0000313" key="4">
    <source>
        <dbReference type="EMBL" id="KAH7972478.1"/>
    </source>
</evidence>
<dbReference type="SUPFAM" id="SSF52540">
    <property type="entry name" value="P-loop containing nucleoside triphosphate hydrolases"/>
    <property type="match status" value="2"/>
</dbReference>
<gene>
    <name evidence="4" type="ORF">HPB52_012472</name>
</gene>
<dbReference type="PANTHER" id="PTHR11783">
    <property type="entry name" value="SULFOTRANSFERASE SULT"/>
    <property type="match status" value="1"/>
</dbReference>
<dbReference type="InterPro" id="IPR000863">
    <property type="entry name" value="Sulfotransferase_dom"/>
</dbReference>
<comment type="similarity">
    <text evidence="1">Belongs to the sulfotransferase 1 family.</text>
</comment>
<evidence type="ECO:0000259" key="3">
    <source>
        <dbReference type="Pfam" id="PF00685"/>
    </source>
</evidence>
<dbReference type="Proteomes" id="UP000821837">
    <property type="component" value="Chromosome 11"/>
</dbReference>
<evidence type="ECO:0000256" key="2">
    <source>
        <dbReference type="ARBA" id="ARBA00022679"/>
    </source>
</evidence>
<evidence type="ECO:0000256" key="1">
    <source>
        <dbReference type="ARBA" id="ARBA00005771"/>
    </source>
</evidence>
<dbReference type="AlphaFoldDB" id="A0A9D4QD10"/>
<dbReference type="VEuPathDB" id="VectorBase:RSAN_044064"/>
<dbReference type="GO" id="GO:0008146">
    <property type="term" value="F:sulfotransferase activity"/>
    <property type="evidence" value="ECO:0007669"/>
    <property type="project" value="InterPro"/>
</dbReference>
<keyword evidence="5" id="KW-1185">Reference proteome</keyword>
<evidence type="ECO:0000313" key="5">
    <source>
        <dbReference type="Proteomes" id="UP000821837"/>
    </source>
</evidence>
<organism evidence="4 5">
    <name type="scientific">Rhipicephalus sanguineus</name>
    <name type="common">Brown dog tick</name>
    <name type="synonym">Ixodes sanguineus</name>
    <dbReference type="NCBI Taxonomy" id="34632"/>
    <lineage>
        <taxon>Eukaryota</taxon>
        <taxon>Metazoa</taxon>
        <taxon>Ecdysozoa</taxon>
        <taxon>Arthropoda</taxon>
        <taxon>Chelicerata</taxon>
        <taxon>Arachnida</taxon>
        <taxon>Acari</taxon>
        <taxon>Parasitiformes</taxon>
        <taxon>Ixodida</taxon>
        <taxon>Ixodoidea</taxon>
        <taxon>Ixodidae</taxon>
        <taxon>Rhipicephalinae</taxon>
        <taxon>Rhipicephalus</taxon>
        <taxon>Rhipicephalus</taxon>
    </lineage>
</organism>
<accession>A0A9D4QD10</accession>
<keyword evidence="2" id="KW-0808">Transferase</keyword>
<feature type="domain" description="Sulfotransferase" evidence="3">
    <location>
        <begin position="215"/>
        <end position="483"/>
    </location>
</feature>
<proteinExistence type="inferred from homology"/>
<dbReference type="InterPro" id="IPR027417">
    <property type="entry name" value="P-loop_NTPase"/>
</dbReference>
<dbReference type="Pfam" id="PF00685">
    <property type="entry name" value="Sulfotransfer_1"/>
    <property type="match status" value="2"/>
</dbReference>
<dbReference type="EMBL" id="JABSTV010001247">
    <property type="protein sequence ID" value="KAH7972478.1"/>
    <property type="molecule type" value="Genomic_DNA"/>
</dbReference>
<dbReference type="VEuPathDB" id="VectorBase:RSAN_032624"/>
<feature type="domain" description="Sulfotransferase" evidence="3">
    <location>
        <begin position="33"/>
        <end position="132"/>
    </location>
</feature>
<reference evidence="4" key="1">
    <citation type="journal article" date="2020" name="Cell">
        <title>Large-Scale Comparative Analyses of Tick Genomes Elucidate Their Genetic Diversity and Vector Capacities.</title>
        <authorList>
            <consortium name="Tick Genome and Microbiome Consortium (TIGMIC)"/>
            <person name="Jia N."/>
            <person name="Wang J."/>
            <person name="Shi W."/>
            <person name="Du L."/>
            <person name="Sun Y."/>
            <person name="Zhan W."/>
            <person name="Jiang J.F."/>
            <person name="Wang Q."/>
            <person name="Zhang B."/>
            <person name="Ji P."/>
            <person name="Bell-Sakyi L."/>
            <person name="Cui X.M."/>
            <person name="Yuan T.T."/>
            <person name="Jiang B.G."/>
            <person name="Yang W.F."/>
            <person name="Lam T.T."/>
            <person name="Chang Q.C."/>
            <person name="Ding S.J."/>
            <person name="Wang X.J."/>
            <person name="Zhu J.G."/>
            <person name="Ruan X.D."/>
            <person name="Zhao L."/>
            <person name="Wei J.T."/>
            <person name="Ye R.Z."/>
            <person name="Que T.C."/>
            <person name="Du C.H."/>
            <person name="Zhou Y.H."/>
            <person name="Cheng J.X."/>
            <person name="Dai P.F."/>
            <person name="Guo W.B."/>
            <person name="Han X.H."/>
            <person name="Huang E.J."/>
            <person name="Li L.F."/>
            <person name="Wei W."/>
            <person name="Gao Y.C."/>
            <person name="Liu J.Z."/>
            <person name="Shao H.Z."/>
            <person name="Wang X."/>
            <person name="Wang C.C."/>
            <person name="Yang T.C."/>
            <person name="Huo Q.B."/>
            <person name="Li W."/>
            <person name="Chen H.Y."/>
            <person name="Chen S.E."/>
            <person name="Zhou L.G."/>
            <person name="Ni X.B."/>
            <person name="Tian J.H."/>
            <person name="Sheng Y."/>
            <person name="Liu T."/>
            <person name="Pan Y.S."/>
            <person name="Xia L.Y."/>
            <person name="Li J."/>
            <person name="Zhao F."/>
            <person name="Cao W.C."/>
        </authorList>
    </citation>
    <scope>NUCLEOTIDE SEQUENCE</scope>
    <source>
        <strain evidence="4">Rsan-2018</strain>
    </source>
</reference>
<dbReference type="Gene3D" id="3.40.50.300">
    <property type="entry name" value="P-loop containing nucleotide triphosphate hydrolases"/>
    <property type="match status" value="2"/>
</dbReference>